<evidence type="ECO:0000256" key="9">
    <source>
        <dbReference type="ARBA" id="ARBA00022833"/>
    </source>
</evidence>
<evidence type="ECO:0000256" key="13">
    <source>
        <dbReference type="PROSITE-ProRule" id="PRU00452"/>
    </source>
</evidence>
<dbReference type="PANTHER" id="PTHR21330">
    <property type="entry name" value="E3 SUMO-PROTEIN LIGASE NSE2"/>
    <property type="match status" value="1"/>
</dbReference>
<dbReference type="InterPro" id="IPR026846">
    <property type="entry name" value="Nse2(Mms21)"/>
</dbReference>
<comment type="caution">
    <text evidence="16">The sequence shown here is derived from an EMBL/GenBank/DDBJ whole genome shotgun (WGS) entry which is preliminary data.</text>
</comment>
<keyword evidence="7 13" id="KW-0863">Zinc-finger</keyword>
<dbReference type="GO" id="GO:0061665">
    <property type="term" value="F:SUMO ligase activity"/>
    <property type="evidence" value="ECO:0007669"/>
    <property type="project" value="TreeGrafter"/>
</dbReference>
<dbReference type="GO" id="GO:0030915">
    <property type="term" value="C:Smc5-Smc6 complex"/>
    <property type="evidence" value="ECO:0007669"/>
    <property type="project" value="InterPro"/>
</dbReference>
<organism evidence="16 17">
    <name type="scientific">Acanthosepion pharaonis</name>
    <name type="common">Pharaoh cuttlefish</name>
    <name type="synonym">Sepia pharaonis</name>
    <dbReference type="NCBI Taxonomy" id="158019"/>
    <lineage>
        <taxon>Eukaryota</taxon>
        <taxon>Metazoa</taxon>
        <taxon>Spiralia</taxon>
        <taxon>Lophotrochozoa</taxon>
        <taxon>Mollusca</taxon>
        <taxon>Cephalopoda</taxon>
        <taxon>Coleoidea</taxon>
        <taxon>Decapodiformes</taxon>
        <taxon>Sepiida</taxon>
        <taxon>Sepiina</taxon>
        <taxon>Sepiidae</taxon>
        <taxon>Acanthosepion</taxon>
    </lineage>
</organism>
<dbReference type="SUPFAM" id="SSF57850">
    <property type="entry name" value="RING/U-box"/>
    <property type="match status" value="1"/>
</dbReference>
<dbReference type="Gene3D" id="3.30.40.10">
    <property type="entry name" value="Zinc/RING finger domain, C3HC4 (zinc finger)"/>
    <property type="match status" value="1"/>
</dbReference>
<evidence type="ECO:0000256" key="14">
    <source>
        <dbReference type="SAM" id="MobiDB-lite"/>
    </source>
</evidence>
<name>A0A812AJP1_ACAPH</name>
<dbReference type="GO" id="GO:0008270">
    <property type="term" value="F:zinc ion binding"/>
    <property type="evidence" value="ECO:0007669"/>
    <property type="project" value="UniProtKB-KW"/>
</dbReference>
<accession>A0A812AJP1</accession>
<evidence type="ECO:0000256" key="6">
    <source>
        <dbReference type="ARBA" id="ARBA00022723"/>
    </source>
</evidence>
<keyword evidence="9" id="KW-0862">Zinc</keyword>
<comment type="pathway">
    <text evidence="2">Protein modification; protein sumoylation.</text>
</comment>
<sequence>MKVGVIILRDTVTVVQDRRLGINTNNAVIVTNMPIAGTTKILARARRNADHSVRIKSHFQTNKRETNSLAPSRDAANGTPITTYGERTLTLDIGLRREFTWIFTIADVAMPILGADFLTHYKLSVELASQTLTDTSTNLQRCGFISKYSTIGLTTVIPTANGYDEIIRQYQSLLSPSTQNEPVKHHATHSIKTTVHSQPRRLHPKFDLLRRFRNILELYFFLDSYLQCRVPMDSYLATGMETVVDCAQDLSDIISMSDNSASQMGEMKDIMHKFVEMKRDLQQYLIAIDYVKEQCMNSDDAGQKMLALLNEKLNVLRAGNTEEDIIQHEMYTKISTLQKQKENEEKNQNNQGSDEEIAITQEVENTRCAITGKEMTHPVRNTVCGHNYDRQGIEHYLSTRPNGKCPMSGCSSDSPVQQCNLVENKDLKRYIDKRNRAKSKRLKRDDDRISSISL</sequence>
<feature type="domain" description="SP-RING-type" evidence="15">
    <location>
        <begin position="353"/>
        <end position="436"/>
    </location>
</feature>
<evidence type="ECO:0000313" key="16">
    <source>
        <dbReference type="EMBL" id="CAE1138313.1"/>
    </source>
</evidence>
<comment type="similarity">
    <text evidence="3">Belongs to the NSE2 family.</text>
</comment>
<protein>
    <recommendedName>
        <fullName evidence="4">E3 SUMO-protein ligase NSE2</fullName>
    </recommendedName>
    <alternativeName>
        <fullName evidence="11">E3 SUMO-protein transferase NSE2</fullName>
    </alternativeName>
    <alternativeName>
        <fullName evidence="12">Non-structural maintenance of chromosomes element 2 homolog</fullName>
    </alternativeName>
</protein>
<evidence type="ECO:0000256" key="1">
    <source>
        <dbReference type="ARBA" id="ARBA00004123"/>
    </source>
</evidence>
<dbReference type="GO" id="GO:0004842">
    <property type="term" value="F:ubiquitin-protein transferase activity"/>
    <property type="evidence" value="ECO:0007669"/>
    <property type="project" value="InterPro"/>
</dbReference>
<gene>
    <name evidence="16" type="ORF">SPHA_214</name>
</gene>
<proteinExistence type="inferred from homology"/>
<keyword evidence="10" id="KW-0539">Nucleus</keyword>
<dbReference type="GO" id="GO:0016567">
    <property type="term" value="P:protein ubiquitination"/>
    <property type="evidence" value="ECO:0007669"/>
    <property type="project" value="InterPro"/>
</dbReference>
<dbReference type="GO" id="GO:0000724">
    <property type="term" value="P:double-strand break repair via homologous recombination"/>
    <property type="evidence" value="ECO:0007669"/>
    <property type="project" value="InterPro"/>
</dbReference>
<evidence type="ECO:0000256" key="2">
    <source>
        <dbReference type="ARBA" id="ARBA00004718"/>
    </source>
</evidence>
<dbReference type="InterPro" id="IPR003613">
    <property type="entry name" value="Ubox_domain"/>
</dbReference>
<reference evidence="16" key="1">
    <citation type="submission" date="2021-01" db="EMBL/GenBank/DDBJ databases">
        <authorList>
            <person name="Li R."/>
            <person name="Bekaert M."/>
        </authorList>
    </citation>
    <scope>NUCLEOTIDE SEQUENCE</scope>
    <source>
        <strain evidence="16">Farmed</strain>
    </source>
</reference>
<dbReference type="SMART" id="SM00504">
    <property type="entry name" value="Ubox"/>
    <property type="match status" value="1"/>
</dbReference>
<keyword evidence="8" id="KW-0833">Ubl conjugation pathway</keyword>
<dbReference type="OrthoDB" id="26899at2759"/>
<evidence type="ECO:0000256" key="5">
    <source>
        <dbReference type="ARBA" id="ARBA00022679"/>
    </source>
</evidence>
<keyword evidence="6" id="KW-0479">Metal-binding</keyword>
<evidence type="ECO:0000256" key="12">
    <source>
        <dbReference type="ARBA" id="ARBA00032533"/>
    </source>
</evidence>
<dbReference type="InterPro" id="IPR013083">
    <property type="entry name" value="Znf_RING/FYVE/PHD"/>
</dbReference>
<keyword evidence="5" id="KW-0808">Transferase</keyword>
<evidence type="ECO:0000256" key="10">
    <source>
        <dbReference type="ARBA" id="ARBA00023242"/>
    </source>
</evidence>
<evidence type="ECO:0000256" key="8">
    <source>
        <dbReference type="ARBA" id="ARBA00022786"/>
    </source>
</evidence>
<dbReference type="PROSITE" id="PS51044">
    <property type="entry name" value="ZF_SP_RING"/>
    <property type="match status" value="1"/>
</dbReference>
<evidence type="ECO:0000256" key="3">
    <source>
        <dbReference type="ARBA" id="ARBA00008212"/>
    </source>
</evidence>
<evidence type="ECO:0000256" key="7">
    <source>
        <dbReference type="ARBA" id="ARBA00022771"/>
    </source>
</evidence>
<dbReference type="EMBL" id="CAHIKZ030000002">
    <property type="protein sequence ID" value="CAE1138313.1"/>
    <property type="molecule type" value="Genomic_DNA"/>
</dbReference>
<dbReference type="GO" id="GO:0005634">
    <property type="term" value="C:nucleus"/>
    <property type="evidence" value="ECO:0007669"/>
    <property type="project" value="UniProtKB-SubCell"/>
</dbReference>
<feature type="region of interest" description="Disordered" evidence="14">
    <location>
        <begin position="62"/>
        <end position="81"/>
    </location>
</feature>
<dbReference type="GO" id="GO:0016925">
    <property type="term" value="P:protein sumoylation"/>
    <property type="evidence" value="ECO:0007669"/>
    <property type="project" value="TreeGrafter"/>
</dbReference>
<dbReference type="CDD" id="cd16651">
    <property type="entry name" value="SPL-RING_NSE2"/>
    <property type="match status" value="1"/>
</dbReference>
<dbReference type="Pfam" id="PF11789">
    <property type="entry name" value="zf-Nse"/>
    <property type="match status" value="1"/>
</dbReference>
<dbReference type="Proteomes" id="UP000597762">
    <property type="component" value="Unassembled WGS sequence"/>
</dbReference>
<evidence type="ECO:0000256" key="11">
    <source>
        <dbReference type="ARBA" id="ARBA00031731"/>
    </source>
</evidence>
<evidence type="ECO:0000259" key="15">
    <source>
        <dbReference type="PROSITE" id="PS51044"/>
    </source>
</evidence>
<dbReference type="AlphaFoldDB" id="A0A812AJP1"/>
<evidence type="ECO:0000256" key="4">
    <source>
        <dbReference type="ARBA" id="ARBA00020923"/>
    </source>
</evidence>
<evidence type="ECO:0000313" key="17">
    <source>
        <dbReference type="Proteomes" id="UP000597762"/>
    </source>
</evidence>
<dbReference type="PANTHER" id="PTHR21330:SF1">
    <property type="entry name" value="E3 SUMO-PROTEIN LIGASE NSE2"/>
    <property type="match status" value="1"/>
</dbReference>
<dbReference type="InterPro" id="IPR004181">
    <property type="entry name" value="Znf_MIZ"/>
</dbReference>
<keyword evidence="17" id="KW-1185">Reference proteome</keyword>
<comment type="subcellular location">
    <subcellularLocation>
        <location evidence="1">Nucleus</location>
    </subcellularLocation>
</comment>